<evidence type="ECO:0000256" key="1">
    <source>
        <dbReference type="ARBA" id="ARBA00022490"/>
    </source>
</evidence>
<feature type="domain" description="Exonuclease VII large subunit C-terminal" evidence="7">
    <location>
        <begin position="125"/>
        <end position="438"/>
    </location>
</feature>
<comment type="catalytic activity">
    <reaction evidence="5 6">
        <text>Exonucleolytic cleavage in either 5'- to 3'- or 3'- to 5'-direction to yield nucleoside 5'-phosphates.</text>
        <dbReference type="EC" id="3.1.11.6"/>
    </reaction>
</comment>
<dbReference type="HAMAP" id="MF_00378">
    <property type="entry name" value="Exonuc_7_L"/>
    <property type="match status" value="1"/>
</dbReference>
<sequence length="452" mass="51167">MSEPAYVTVTALTKYIKRKFDVDPHLENIWIKGELSNVKIHSRGHIYFTLKDENARIQSVMFARQNKDLSFTPESGMKVLVRGGISVYEPSGNYQLYAKEIQPDGIGALYLAYEELKNKLAKEGLFDESHKKPIPRFPATIGIITSPTGAAIRDILITIKRRYPLAKTILYPALVQGVNAGQSIAGHIQKANAAKLCDVLIVGRGGGSIEELWAFNEEIVAREIFSSEIPVISAVGHETDYTISDFVADLRAPTPTGAAELAVPHTTELMERIAMLRTTLLKDVQQKVKREKEILHSLQSSYAFKYPKRLFEQKEQQFDLMFDRLQKKAADLLDRKKMKLERESYRLSSHHPKHRLDQAEKAYLEKTATLKRAMSSVIRENSSQFQSVLGKLQVLSPLHIMQRGYSLVYKDEEIAKSVQNVQLHDRLKIKMNDGNLLCEVLGKEEEVKSGDE</sequence>
<comment type="subcellular location">
    <subcellularLocation>
        <location evidence="5 6">Cytoplasm</location>
    </subcellularLocation>
</comment>
<dbReference type="EMBL" id="JAFDST010000001">
    <property type="protein sequence ID" value="MBP1080608.1"/>
    <property type="molecule type" value="Genomic_DNA"/>
</dbReference>
<protein>
    <recommendedName>
        <fullName evidence="5">Exodeoxyribonuclease 7 large subunit</fullName>
        <ecNumber evidence="5">3.1.11.6</ecNumber>
    </recommendedName>
    <alternativeName>
        <fullName evidence="5">Exodeoxyribonuclease VII large subunit</fullName>
        <shortName evidence="5">Exonuclease VII large subunit</shortName>
    </alternativeName>
</protein>
<evidence type="ECO:0000313" key="10">
    <source>
        <dbReference type="Proteomes" id="UP000674416"/>
    </source>
</evidence>
<keyword evidence="2 5" id="KW-0540">Nuclease</keyword>
<name>A0ABS4CU27_9BACI</name>
<evidence type="ECO:0000256" key="4">
    <source>
        <dbReference type="ARBA" id="ARBA00022839"/>
    </source>
</evidence>
<evidence type="ECO:0000256" key="5">
    <source>
        <dbReference type="HAMAP-Rule" id="MF_00378"/>
    </source>
</evidence>
<dbReference type="Proteomes" id="UP000674416">
    <property type="component" value="Unassembled WGS sequence"/>
</dbReference>
<feature type="domain" description="OB-fold nucleic acid binding" evidence="8">
    <location>
        <begin position="8"/>
        <end position="102"/>
    </location>
</feature>
<dbReference type="Pfam" id="PF13742">
    <property type="entry name" value="tRNA_anti_2"/>
    <property type="match status" value="1"/>
</dbReference>
<comment type="caution">
    <text evidence="9">The sequence shown here is derived from an EMBL/GenBank/DDBJ whole genome shotgun (WGS) entry which is preliminary data.</text>
</comment>
<dbReference type="InterPro" id="IPR003753">
    <property type="entry name" value="Exonuc_VII_L"/>
</dbReference>
<evidence type="ECO:0000256" key="3">
    <source>
        <dbReference type="ARBA" id="ARBA00022801"/>
    </source>
</evidence>
<evidence type="ECO:0000259" key="8">
    <source>
        <dbReference type="Pfam" id="PF13742"/>
    </source>
</evidence>
<keyword evidence="10" id="KW-1185">Reference proteome</keyword>
<dbReference type="PANTHER" id="PTHR30008:SF0">
    <property type="entry name" value="EXODEOXYRIBONUCLEASE 7 LARGE SUBUNIT"/>
    <property type="match status" value="1"/>
</dbReference>
<dbReference type="CDD" id="cd04489">
    <property type="entry name" value="ExoVII_LU_OBF"/>
    <property type="match status" value="1"/>
</dbReference>
<gene>
    <name evidence="5" type="primary">xseA</name>
    <name evidence="9" type="ORF">JOC74_001096</name>
</gene>
<dbReference type="RefSeq" id="WP_245212793.1">
    <property type="nucleotide sequence ID" value="NZ_JAFDST010000001.1"/>
</dbReference>
<accession>A0ABS4CU27</accession>
<dbReference type="Pfam" id="PF02601">
    <property type="entry name" value="Exonuc_VII_L"/>
    <property type="match status" value="1"/>
</dbReference>
<keyword evidence="4 5" id="KW-0269">Exonuclease</keyword>
<keyword evidence="3 5" id="KW-0378">Hydrolase</keyword>
<evidence type="ECO:0000256" key="6">
    <source>
        <dbReference type="RuleBase" id="RU004355"/>
    </source>
</evidence>
<dbReference type="PANTHER" id="PTHR30008">
    <property type="entry name" value="EXODEOXYRIBONUCLEASE 7 LARGE SUBUNIT"/>
    <property type="match status" value="1"/>
</dbReference>
<comment type="subunit">
    <text evidence="5">Heterooligomer composed of large and small subunits.</text>
</comment>
<reference evidence="9 10" key="1">
    <citation type="submission" date="2021-01" db="EMBL/GenBank/DDBJ databases">
        <title>Genomic Encyclopedia of Type Strains, Phase IV (KMG-IV): sequencing the most valuable type-strain genomes for metagenomic binning, comparative biology and taxonomic classification.</title>
        <authorList>
            <person name="Goeker M."/>
        </authorList>
    </citation>
    <scope>NUCLEOTIDE SEQUENCE [LARGE SCALE GENOMIC DNA]</scope>
    <source>
        <strain evidence="9 10">DSM 103394</strain>
    </source>
</reference>
<dbReference type="InterPro" id="IPR025824">
    <property type="entry name" value="OB-fold_nuc-bd_dom"/>
</dbReference>
<evidence type="ECO:0000313" key="9">
    <source>
        <dbReference type="EMBL" id="MBP1080608.1"/>
    </source>
</evidence>
<comment type="similarity">
    <text evidence="5 6">Belongs to the XseA family.</text>
</comment>
<evidence type="ECO:0000259" key="7">
    <source>
        <dbReference type="Pfam" id="PF02601"/>
    </source>
</evidence>
<dbReference type="EC" id="3.1.11.6" evidence="5"/>
<comment type="function">
    <text evidence="5">Bidirectionally degrades single-stranded DNA into large acid-insoluble oligonucleotides, which are then degraded further into small acid-soluble oligonucleotides.</text>
</comment>
<evidence type="ECO:0000256" key="2">
    <source>
        <dbReference type="ARBA" id="ARBA00022722"/>
    </source>
</evidence>
<organism evidence="9 10">
    <name type="scientific">Bacillus capparidis</name>
    <dbReference type="NCBI Taxonomy" id="1840411"/>
    <lineage>
        <taxon>Bacteria</taxon>
        <taxon>Bacillati</taxon>
        <taxon>Bacillota</taxon>
        <taxon>Bacilli</taxon>
        <taxon>Bacillales</taxon>
        <taxon>Bacillaceae</taxon>
        <taxon>Bacillus</taxon>
    </lineage>
</organism>
<dbReference type="NCBIfam" id="TIGR00237">
    <property type="entry name" value="xseA"/>
    <property type="match status" value="1"/>
</dbReference>
<proteinExistence type="inferred from homology"/>
<dbReference type="InterPro" id="IPR020579">
    <property type="entry name" value="Exonuc_VII_lsu_C"/>
</dbReference>
<dbReference type="GO" id="GO:0008855">
    <property type="term" value="F:exodeoxyribonuclease VII activity"/>
    <property type="evidence" value="ECO:0007669"/>
    <property type="project" value="UniProtKB-EC"/>
</dbReference>
<keyword evidence="1 5" id="KW-0963">Cytoplasm</keyword>